<dbReference type="PANTHER" id="PTHR33375">
    <property type="entry name" value="CHROMOSOME-PARTITIONING PROTEIN PARB-RELATED"/>
    <property type="match status" value="1"/>
</dbReference>
<feature type="compositionally biased region" description="Basic and acidic residues" evidence="2">
    <location>
        <begin position="255"/>
        <end position="271"/>
    </location>
</feature>
<dbReference type="Gene3D" id="3.90.1530.30">
    <property type="match status" value="1"/>
</dbReference>
<dbReference type="GO" id="GO:0003677">
    <property type="term" value="F:DNA binding"/>
    <property type="evidence" value="ECO:0007669"/>
    <property type="project" value="InterPro"/>
</dbReference>
<feature type="compositionally biased region" description="Basic and acidic residues" evidence="2">
    <location>
        <begin position="232"/>
        <end position="245"/>
    </location>
</feature>
<dbReference type="AlphaFoldDB" id="A0A2G8T9I8"/>
<dbReference type="GO" id="GO:0005694">
    <property type="term" value="C:chromosome"/>
    <property type="evidence" value="ECO:0007669"/>
    <property type="project" value="TreeGrafter"/>
</dbReference>
<dbReference type="Pfam" id="PF02195">
    <property type="entry name" value="ParB_N"/>
    <property type="match status" value="1"/>
</dbReference>
<dbReference type="GO" id="GO:0007059">
    <property type="term" value="P:chromosome segregation"/>
    <property type="evidence" value="ECO:0007669"/>
    <property type="project" value="TreeGrafter"/>
</dbReference>
<organism evidence="4 5">
    <name type="scientific">Massilia eurypsychrophila</name>
    <dbReference type="NCBI Taxonomy" id="1485217"/>
    <lineage>
        <taxon>Bacteria</taxon>
        <taxon>Pseudomonadati</taxon>
        <taxon>Pseudomonadota</taxon>
        <taxon>Betaproteobacteria</taxon>
        <taxon>Burkholderiales</taxon>
        <taxon>Oxalobacteraceae</taxon>
        <taxon>Telluria group</taxon>
        <taxon>Massilia</taxon>
    </lineage>
</organism>
<gene>
    <name evidence="4" type="ORF">CR105_23315</name>
</gene>
<dbReference type="Gene3D" id="1.10.10.2830">
    <property type="match status" value="1"/>
</dbReference>
<dbReference type="InterPro" id="IPR050336">
    <property type="entry name" value="Chromosome_partition/occlusion"/>
</dbReference>
<evidence type="ECO:0000256" key="1">
    <source>
        <dbReference type="ARBA" id="ARBA00006295"/>
    </source>
</evidence>
<evidence type="ECO:0000313" key="4">
    <source>
        <dbReference type="EMBL" id="PIL42664.1"/>
    </source>
</evidence>
<dbReference type="OrthoDB" id="9796891at2"/>
<dbReference type="InterPro" id="IPR003115">
    <property type="entry name" value="ParB_N"/>
</dbReference>
<dbReference type="InterPro" id="IPR036086">
    <property type="entry name" value="ParB/Sulfiredoxin_sf"/>
</dbReference>
<dbReference type="SMART" id="SM00470">
    <property type="entry name" value="ParB"/>
    <property type="match status" value="1"/>
</dbReference>
<protein>
    <submittedName>
        <fullName evidence="4">Chromosome partitioning protein ParB</fullName>
    </submittedName>
</protein>
<dbReference type="Proteomes" id="UP000230390">
    <property type="component" value="Unassembled WGS sequence"/>
</dbReference>
<accession>A0A2G8T9I8</accession>
<evidence type="ECO:0000256" key="2">
    <source>
        <dbReference type="SAM" id="MobiDB-lite"/>
    </source>
</evidence>
<keyword evidence="5" id="KW-1185">Reference proteome</keyword>
<comment type="caution">
    <text evidence="4">The sequence shown here is derived from an EMBL/GenBank/DDBJ whole genome shotgun (WGS) entry which is preliminary data.</text>
</comment>
<proteinExistence type="inferred from homology"/>
<dbReference type="EMBL" id="PDOC01000023">
    <property type="protein sequence ID" value="PIL42664.1"/>
    <property type="molecule type" value="Genomic_DNA"/>
</dbReference>
<sequence>METGMRSRTNEFGEQIMEAQAYDFGDALGGGFEGMFEEGRGYRLEVVKLTDILVKKQIRDEMDGDDSSLDEMEESVKKDGILQTLLLRPIDGPIPYELVAGERRYRAAERAGEISVPTLIKEMTDAEAADIQLAENIHRKNLTQIEIAKKLKADLDGHKGDMEALMAQHQKSRTWLSKMLSLTSLAPQAARVISEGISADLEVIGMVKTVEKRDPVAAKEMVKELKETRGKVDARKVAEKHKDAVKPPSKAKAQKQGEKAGAKNEAHKEPGKATVHNFAEAKSGVKAPNPDWPFPGGEGDKSETAETAPALPPSCLEDGYNRIFKSGLAPKAFMESLAKADRTDVQNWLESFYIAGRNRDNMALGLIQGLRNGTFDTEGAGAFAMLAFVQGGDAQVEKFNVLNVLGLAKA</sequence>
<evidence type="ECO:0000313" key="5">
    <source>
        <dbReference type="Proteomes" id="UP000230390"/>
    </source>
</evidence>
<evidence type="ECO:0000259" key="3">
    <source>
        <dbReference type="SMART" id="SM00470"/>
    </source>
</evidence>
<comment type="similarity">
    <text evidence="1">Belongs to the ParB family.</text>
</comment>
<feature type="region of interest" description="Disordered" evidence="2">
    <location>
        <begin position="232"/>
        <end position="309"/>
    </location>
</feature>
<dbReference type="InterPro" id="IPR004437">
    <property type="entry name" value="ParB/RepB/Spo0J"/>
</dbReference>
<dbReference type="NCBIfam" id="TIGR00180">
    <property type="entry name" value="parB_part"/>
    <property type="match status" value="1"/>
</dbReference>
<feature type="domain" description="ParB-like N-terminal" evidence="3">
    <location>
        <begin position="45"/>
        <end position="137"/>
    </location>
</feature>
<dbReference type="SUPFAM" id="SSF110849">
    <property type="entry name" value="ParB/Sulfiredoxin"/>
    <property type="match status" value="1"/>
</dbReference>
<reference evidence="4 5" key="1">
    <citation type="submission" date="2017-10" db="EMBL/GenBank/DDBJ databases">
        <title>Massilia psychrophilum sp. nov., a novel purple-pigmented bacterium isolated from Tianshan glacier, Xinjiang Municipality, China.</title>
        <authorList>
            <person name="Wang H."/>
        </authorList>
    </citation>
    <scope>NUCLEOTIDE SEQUENCE [LARGE SCALE GENOMIC DNA]</scope>
    <source>
        <strain evidence="4 5">JCM 30074</strain>
    </source>
</reference>
<dbReference type="PANTHER" id="PTHR33375:SF1">
    <property type="entry name" value="CHROMOSOME-PARTITIONING PROTEIN PARB-RELATED"/>
    <property type="match status" value="1"/>
</dbReference>
<name>A0A2G8T9I8_9BURK</name>